<feature type="region of interest" description="Disordered" evidence="1">
    <location>
        <begin position="497"/>
        <end position="527"/>
    </location>
</feature>
<feature type="compositionally biased region" description="Basic and acidic residues" evidence="1">
    <location>
        <begin position="942"/>
        <end position="954"/>
    </location>
</feature>
<comment type="caution">
    <text evidence="3">The sequence shown here is derived from an EMBL/GenBank/DDBJ whole genome shotgun (WGS) entry which is preliminary data.</text>
</comment>
<reference evidence="3 4" key="1">
    <citation type="submission" date="2024-08" db="EMBL/GenBank/DDBJ databases">
        <authorList>
            <person name="Will J Nash"/>
            <person name="Angela Man"/>
            <person name="Seanna McTaggart"/>
            <person name="Kendall Baker"/>
            <person name="Tom Barker"/>
            <person name="Leah Catchpole"/>
            <person name="Alex Durrant"/>
            <person name="Karim Gharbi"/>
            <person name="Naomi Irish"/>
            <person name="Gemy Kaithakottil"/>
            <person name="Debby Ku"/>
            <person name="Aaliyah Providence"/>
            <person name="Felix Shaw"/>
            <person name="David Swarbreck"/>
            <person name="Chris Watkins"/>
            <person name="Ann M. McCartney"/>
            <person name="Giulio Formenti"/>
            <person name="Alice Mouton"/>
            <person name="Noel Vella"/>
            <person name="Bjorn M von Reumont"/>
            <person name="Adriana Vella"/>
            <person name="Wilfried Haerty"/>
        </authorList>
    </citation>
    <scope>NUCLEOTIDE SEQUENCE [LARGE SCALE GENOMIC DNA]</scope>
</reference>
<evidence type="ECO:0000259" key="2">
    <source>
        <dbReference type="Pfam" id="PF23450"/>
    </source>
</evidence>
<name>A0ABP1N9L7_XYLVO</name>
<feature type="compositionally biased region" description="Low complexity" evidence="1">
    <location>
        <begin position="1280"/>
        <end position="1291"/>
    </location>
</feature>
<keyword evidence="4" id="KW-1185">Reference proteome</keyword>
<feature type="compositionally biased region" description="Basic residues" evidence="1">
    <location>
        <begin position="257"/>
        <end position="267"/>
    </location>
</feature>
<feature type="region of interest" description="Disordered" evidence="1">
    <location>
        <begin position="1264"/>
        <end position="1295"/>
    </location>
</feature>
<feature type="region of interest" description="Disordered" evidence="1">
    <location>
        <begin position="254"/>
        <end position="300"/>
    </location>
</feature>
<feature type="region of interest" description="Disordered" evidence="1">
    <location>
        <begin position="405"/>
        <end position="425"/>
    </location>
</feature>
<sequence>MSKKNRKRKLEGEDQLMFDWEQENILPEEIKNEMETMWELPQIFHFLHLAKEALNIPHLSMYEMERMLLIPRASKQLANIMTSLLSSPITKAKLRKIPPMPYEFWTNILAYKMKSWFKIYETKHQDAVKVLETIGVEPEFWNVFPDAPLLNGKDFEELTFKQKVWLLKTVCDTVMHSRKTVQEEIAKQPWEDQFETVLGMDRYGARYIYFPQFLKSDLRIYRHCLDNQILSTVKPIKPKVKTEQENTVVDQNDIMRKKTRYKRRKPRWNSGLPPKSKRKINKRDEKQLNDGKCNSDSATGSLLNEDTNLSSTSICSNNNNNDNKLETIDIKRSRSLSKCSEISTGTETRSRSTKSSGYDTNNSTVAISGKRASQKMFKGFSDSNTSNKCKIEIISGILSNLKAESSTEKDTENMDVSSTNSSQSKLNAKQQYLDAIGLHVNKDNSVDRTIDNLSSVSKTDDEKLNEIISAENLKLNDKNSNAVSCNVKESRSLPIVSKSDDEKLNETRTTHKQKDNTNISQVKENSIVTRQNGRLVRQQKSNEEVMQSDRTNKTNVIETSIDKDISLNELRSLLQKEAMEDDFSFDEDSEVKYNLRNSKNKKMDECKQEAKDFDEMLTQLSVSKFQLVADSVSSLRNIIASFQQKSTSPTADTDGEAELMPPCEVKLVKRLTELLSSLEEMEPALRDSMKKARGKLQKEWSNFKEGAEDQDSSGEGLGSNWWVLGSQGCPLSNSGDATLQTLSQSTVSPVGSENICHKNEKEVIKNKDSKFVDRECKESQGESSQNETQSRESKKDEGNGPENTETEEETNEDSNETEQQSRRVLRARGVSSYTEQFYSDEDIEENQLEEWADVEAVYAAPIASTDSSTPYFAPKVRHVDDRTNEEDSDQDWILPSSRKRKNKRPSANRRLKSFQHKLQSIKVDALQDAAESKVTSPSNANQDDKEKPKIKEIQICKPKKPPNSETSDDSNTITTTVQNQKAVVESNRDETVPSTEMSWKLENVASVHSELDIKDEGPIYDSVPTQFDNSYTTTVNSNYVMVKTEHNPMNYYVMQPNPTAIVPQTTIMQTGPVVSNIIPPIQQGYYVQGGQNYIIQSPQTSFVPSQPLQPQGPQMITPQQFVGHPGYVPYMVTTAQSHPGYITTDHQIVSPQISQNPSFSVHPNSISAQRLPRARQPLLRQQHPPPNGAVIRSSMPIRGNTSRTSNAGLQRNVQRQRSVPGRVQKPKKATTPSENTGQKTTSLIVLSDSDDEIEMIITEKSELEKTSTPRRTTAQTRQKPTVTSDVTVTPPKNSIPPQIIQRMHQGGISITPIKSTPPVQNTGTQLVVVVNETGSHYALALPNGSKLILTPEQVAQIRASNVVVYVRTQHKGTSKGVHCKT</sequence>
<gene>
    <name evidence="3" type="ORF">XYLVIOL_LOCUS2856</name>
</gene>
<dbReference type="Proteomes" id="UP001642520">
    <property type="component" value="Unassembled WGS sequence"/>
</dbReference>
<dbReference type="EMBL" id="CAXAJV020001288">
    <property type="protein sequence ID" value="CAL7937689.1"/>
    <property type="molecule type" value="Genomic_DNA"/>
</dbReference>
<feature type="compositionally biased region" description="Basic and acidic residues" evidence="1">
    <location>
        <begin position="789"/>
        <end position="798"/>
    </location>
</feature>
<feature type="domain" description="Uncharacterized bromodomain-containing protein 10 helical" evidence="2">
    <location>
        <begin position="39"/>
        <end position="181"/>
    </location>
</feature>
<dbReference type="Pfam" id="PF23450">
    <property type="entry name" value="KIAA2026_hel"/>
    <property type="match status" value="1"/>
</dbReference>
<feature type="region of interest" description="Disordered" evidence="1">
    <location>
        <begin position="928"/>
        <end position="994"/>
    </location>
</feature>
<accession>A0ABP1N9L7</accession>
<dbReference type="PANTHER" id="PTHR31095:SF3">
    <property type="entry name" value="RIKEN CDNA 9930021J03 GENE"/>
    <property type="match status" value="1"/>
</dbReference>
<feature type="compositionally biased region" description="Acidic residues" evidence="1">
    <location>
        <begin position="804"/>
        <end position="816"/>
    </location>
</feature>
<feature type="region of interest" description="Disordered" evidence="1">
    <location>
        <begin position="1179"/>
        <end position="1238"/>
    </location>
</feature>
<feature type="compositionally biased region" description="Polar residues" evidence="1">
    <location>
        <begin position="1269"/>
        <end position="1279"/>
    </location>
</feature>
<feature type="compositionally biased region" description="Polar residues" evidence="1">
    <location>
        <begin position="516"/>
        <end position="527"/>
    </location>
</feature>
<organism evidence="3 4">
    <name type="scientific">Xylocopa violacea</name>
    <name type="common">Violet carpenter bee</name>
    <name type="synonym">Apis violacea</name>
    <dbReference type="NCBI Taxonomy" id="135666"/>
    <lineage>
        <taxon>Eukaryota</taxon>
        <taxon>Metazoa</taxon>
        <taxon>Ecdysozoa</taxon>
        <taxon>Arthropoda</taxon>
        <taxon>Hexapoda</taxon>
        <taxon>Insecta</taxon>
        <taxon>Pterygota</taxon>
        <taxon>Neoptera</taxon>
        <taxon>Endopterygota</taxon>
        <taxon>Hymenoptera</taxon>
        <taxon>Apocrita</taxon>
        <taxon>Aculeata</taxon>
        <taxon>Apoidea</taxon>
        <taxon>Anthophila</taxon>
        <taxon>Apidae</taxon>
        <taxon>Xylocopa</taxon>
        <taxon>Xylocopa</taxon>
    </lineage>
</organism>
<evidence type="ECO:0000256" key="1">
    <source>
        <dbReference type="SAM" id="MobiDB-lite"/>
    </source>
</evidence>
<feature type="compositionally biased region" description="Polar residues" evidence="1">
    <location>
        <begin position="963"/>
        <end position="981"/>
    </location>
</feature>
<feature type="region of interest" description="Disordered" evidence="1">
    <location>
        <begin position="862"/>
        <end position="915"/>
    </location>
</feature>
<feature type="region of interest" description="Disordered" evidence="1">
    <location>
        <begin position="772"/>
        <end position="844"/>
    </location>
</feature>
<proteinExistence type="predicted"/>
<evidence type="ECO:0000313" key="4">
    <source>
        <dbReference type="Proteomes" id="UP001642520"/>
    </source>
</evidence>
<protein>
    <recommendedName>
        <fullName evidence="2">Uncharacterized bromodomain-containing protein 10 helical domain-containing protein</fullName>
    </recommendedName>
</protein>
<dbReference type="InterPro" id="IPR040214">
    <property type="entry name" value="BRD10"/>
</dbReference>
<feature type="compositionally biased region" description="Basic residues" evidence="1">
    <location>
        <begin position="897"/>
        <end position="915"/>
    </location>
</feature>
<feature type="compositionally biased region" description="Polar residues" evidence="1">
    <location>
        <begin position="414"/>
        <end position="425"/>
    </location>
</feature>
<dbReference type="PANTHER" id="PTHR31095">
    <property type="entry name" value="RIKEN CDNA 9930021J03 GENE"/>
    <property type="match status" value="1"/>
</dbReference>
<feature type="compositionally biased region" description="Basic and acidic residues" evidence="1">
    <location>
        <begin position="498"/>
        <end position="515"/>
    </location>
</feature>
<feature type="compositionally biased region" description="Polar residues" evidence="1">
    <location>
        <begin position="1199"/>
        <end position="1217"/>
    </location>
</feature>
<evidence type="ECO:0000313" key="3">
    <source>
        <dbReference type="EMBL" id="CAL7937689.1"/>
    </source>
</evidence>
<dbReference type="InterPro" id="IPR056522">
    <property type="entry name" value="KIAA2026_hel"/>
</dbReference>
<feature type="region of interest" description="Disordered" evidence="1">
    <location>
        <begin position="336"/>
        <end position="363"/>
    </location>
</feature>